<feature type="compositionally biased region" description="Polar residues" evidence="1">
    <location>
        <begin position="357"/>
        <end position="368"/>
    </location>
</feature>
<feature type="compositionally biased region" description="Polar residues" evidence="1">
    <location>
        <begin position="275"/>
        <end position="291"/>
    </location>
</feature>
<dbReference type="InterPro" id="IPR038765">
    <property type="entry name" value="Papain-like_cys_pep_sf"/>
</dbReference>
<evidence type="ECO:0000313" key="3">
    <source>
        <dbReference type="Proteomes" id="UP000724874"/>
    </source>
</evidence>
<dbReference type="PANTHER" id="PTHR33096:SF1">
    <property type="entry name" value="CXC1-LIKE CYSTEINE CLUSTER ASSOCIATED WITH KDZ TRANSPOSASES DOMAIN-CONTAINING PROTEIN"/>
    <property type="match status" value="1"/>
</dbReference>
<dbReference type="OrthoDB" id="3253684at2759"/>
<gene>
    <name evidence="2" type="ORF">CPB84DRAFT_1856057</name>
</gene>
<feature type="region of interest" description="Disordered" evidence="1">
    <location>
        <begin position="275"/>
        <end position="294"/>
    </location>
</feature>
<comment type="caution">
    <text evidence="2">The sequence shown here is derived from an EMBL/GenBank/DDBJ whole genome shotgun (WGS) entry which is preliminary data.</text>
</comment>
<dbReference type="InterPro" id="IPR040521">
    <property type="entry name" value="KDZ"/>
</dbReference>
<proteinExistence type="predicted"/>
<evidence type="ECO:0008006" key="4">
    <source>
        <dbReference type="Google" id="ProtNLM"/>
    </source>
</evidence>
<name>A0A9P5TFJ4_GYMJU</name>
<feature type="compositionally biased region" description="Low complexity" evidence="1">
    <location>
        <begin position="18"/>
        <end position="33"/>
    </location>
</feature>
<evidence type="ECO:0000313" key="2">
    <source>
        <dbReference type="EMBL" id="KAF8869756.1"/>
    </source>
</evidence>
<feature type="compositionally biased region" description="Acidic residues" evidence="1">
    <location>
        <begin position="79"/>
        <end position="88"/>
    </location>
</feature>
<sequence>MAPLAPDADHLKAGFSQTISPTTTPSSSITAASPPSPATQKDDPRADLLASAEEPTPGSLDGDQAPNDASPPDANMSEDIWEDVDETSSSDLIPPTAIDAKPRTDPVPKKKRLTPDQATLNLYAKWRALLPSLIDPYLAYSAATTGKKLRPLEGNSFNGKCCVTGPSCKKKEISVLCLFWDLDEGFIFSTLRYVADPGIDVHADDWIVQGEQYREPFQHSFGHAAQWLDGLRVLVEKGTDTILDEADTFLRTVNSGPTANPPLLKQTIRDIISTSPPCSSDLNRPSSQALDNLSLSTPPPSLVLPPATLSYAIPSHTSPSLVQPSSATATDLDNPSLSTPPPSLISPPATLSYAVPSHTSPSPVQPISATAPEFGQDLADGGDFQIATDGNFHHHHLVSAGQSVPFHDPKHVIPKAFIDEVGEAILKAWKSPLKKHKPKVLDSAVDECEKAHEAADGDKKKVNEGQYDDMGWMSLVCRHDIPLFFANIDMPGKQQKYSVALILWFFALIPANATVTALYDIACILECSIELFDFLPAHVVSRVQFVTTAMHAYRHQWSCQLMYNPRLCRGLGLTDGEGVERMWACLRKLISLVRTSSRAHQIWLTDHQLSAIAFDLRVDLADWIKCHWHKGMQDQGARAKAVIEKCGMTQSDLRIQWDLQKSAQMSVRVHAPNKLKKELDLLLSLQGDLELVDKSIRATEASLATSTMPEKSKEILKGLYESHSSFTDCIEALYASLNFYDSYPDLKGANLEFVRTLLLAHDLKINIRKRAIGSFFEWDRLDQAIGGRNQALGIHANVKLDRCQEEEKRLTYEVDNLCAWFGWEMCAVELAIRAPRYSSFLIPLSDYRDHLLHLKCRWGKALGLTTEFNSHVNRASLNASALVGNAEVISAKAVYKLSDPEEIDDHIRDDPEESPDDFDNQLVHDQLSNEEDATVIAFSDILQMEKDDPDDTSSIEFSEECMALAWTPTHLDADTWLCNCQSKILSMAFSGQHYVERKFSTYSFGQKELESLDSKRALLNDICINGLGGLLQTLFSKDPIRGHYTHQSALFTIYEMNHIRYRAPDAELWPTEHHWVLAVIYPRCRKVYLYDSLARNSNWKHDMISISIFISHIIELANRADCPTDAIPTGSFVLFTRFLRSLIPPSMDNTANDLSGAEPLKDMPTNLALWRFTKKLARFNPQAKADGQKAEFDDLVKCLLEARWPGAFQMKVQVESLSFASEPQVPDWKGSMCAGLINPVDSCKSVSANCNESSGGNDGRGGEGVGGSGVDIFSAPLPSTWGFHQDAKTGHWVMNDPWYAEYSDDDADVIPVPTVNHMVNHMNGTATGNAKTRIRGHHT</sequence>
<dbReference type="PANTHER" id="PTHR33096">
    <property type="entry name" value="CXC2 DOMAIN-CONTAINING PROTEIN"/>
    <property type="match status" value="1"/>
</dbReference>
<evidence type="ECO:0000256" key="1">
    <source>
        <dbReference type="SAM" id="MobiDB-lite"/>
    </source>
</evidence>
<feature type="compositionally biased region" description="Polar residues" evidence="1">
    <location>
        <begin position="318"/>
        <end position="333"/>
    </location>
</feature>
<feature type="region of interest" description="Disordered" evidence="1">
    <location>
        <begin position="318"/>
        <end position="369"/>
    </location>
</feature>
<organism evidence="2 3">
    <name type="scientific">Gymnopilus junonius</name>
    <name type="common">Spectacular rustgill mushroom</name>
    <name type="synonym">Gymnopilus spectabilis subsp. junonius</name>
    <dbReference type="NCBI Taxonomy" id="109634"/>
    <lineage>
        <taxon>Eukaryota</taxon>
        <taxon>Fungi</taxon>
        <taxon>Dikarya</taxon>
        <taxon>Basidiomycota</taxon>
        <taxon>Agaricomycotina</taxon>
        <taxon>Agaricomycetes</taxon>
        <taxon>Agaricomycetidae</taxon>
        <taxon>Agaricales</taxon>
        <taxon>Agaricineae</taxon>
        <taxon>Hymenogastraceae</taxon>
        <taxon>Gymnopilus</taxon>
    </lineage>
</organism>
<dbReference type="Pfam" id="PF18758">
    <property type="entry name" value="KDZ"/>
    <property type="match status" value="1"/>
</dbReference>
<feature type="region of interest" description="Disordered" evidence="1">
    <location>
        <begin position="1"/>
        <end position="112"/>
    </location>
</feature>
<dbReference type="SUPFAM" id="SSF54001">
    <property type="entry name" value="Cysteine proteinases"/>
    <property type="match status" value="1"/>
</dbReference>
<dbReference type="EMBL" id="JADNYJ010000408">
    <property type="protein sequence ID" value="KAF8869756.1"/>
    <property type="molecule type" value="Genomic_DNA"/>
</dbReference>
<keyword evidence="3" id="KW-1185">Reference proteome</keyword>
<accession>A0A9P5TFJ4</accession>
<reference evidence="2" key="1">
    <citation type="submission" date="2020-11" db="EMBL/GenBank/DDBJ databases">
        <authorList>
            <consortium name="DOE Joint Genome Institute"/>
            <person name="Ahrendt S."/>
            <person name="Riley R."/>
            <person name="Andreopoulos W."/>
            <person name="LaButti K."/>
            <person name="Pangilinan J."/>
            <person name="Ruiz-duenas F.J."/>
            <person name="Barrasa J.M."/>
            <person name="Sanchez-Garcia M."/>
            <person name="Camarero S."/>
            <person name="Miyauchi S."/>
            <person name="Serrano A."/>
            <person name="Linde D."/>
            <person name="Babiker R."/>
            <person name="Drula E."/>
            <person name="Ayuso-Fernandez I."/>
            <person name="Pacheco R."/>
            <person name="Padilla G."/>
            <person name="Ferreira P."/>
            <person name="Barriuso J."/>
            <person name="Kellner H."/>
            <person name="Castanera R."/>
            <person name="Alfaro M."/>
            <person name="Ramirez L."/>
            <person name="Pisabarro A.G."/>
            <person name="Kuo A."/>
            <person name="Tritt A."/>
            <person name="Lipzen A."/>
            <person name="He G."/>
            <person name="Yan M."/>
            <person name="Ng V."/>
            <person name="Cullen D."/>
            <person name="Martin F."/>
            <person name="Rosso M.-N."/>
            <person name="Henrissat B."/>
            <person name="Hibbett D."/>
            <person name="Martinez A.T."/>
            <person name="Grigoriev I.V."/>
        </authorList>
    </citation>
    <scope>NUCLEOTIDE SEQUENCE</scope>
    <source>
        <strain evidence="2">AH 44721</strain>
    </source>
</reference>
<protein>
    <recommendedName>
        <fullName evidence="4">Ubiquitin-like protease family profile domain-containing protein</fullName>
    </recommendedName>
</protein>
<dbReference type="Proteomes" id="UP000724874">
    <property type="component" value="Unassembled WGS sequence"/>
</dbReference>